<gene>
    <name evidence="1" type="ORF">AMECASPLE_020428</name>
</gene>
<dbReference type="Proteomes" id="UP001469553">
    <property type="component" value="Unassembled WGS sequence"/>
</dbReference>
<evidence type="ECO:0000313" key="1">
    <source>
        <dbReference type="EMBL" id="MEQ2292181.1"/>
    </source>
</evidence>
<organism evidence="1 2">
    <name type="scientific">Ameca splendens</name>
    <dbReference type="NCBI Taxonomy" id="208324"/>
    <lineage>
        <taxon>Eukaryota</taxon>
        <taxon>Metazoa</taxon>
        <taxon>Chordata</taxon>
        <taxon>Craniata</taxon>
        <taxon>Vertebrata</taxon>
        <taxon>Euteleostomi</taxon>
        <taxon>Actinopterygii</taxon>
        <taxon>Neopterygii</taxon>
        <taxon>Teleostei</taxon>
        <taxon>Neoteleostei</taxon>
        <taxon>Acanthomorphata</taxon>
        <taxon>Ovalentaria</taxon>
        <taxon>Atherinomorphae</taxon>
        <taxon>Cyprinodontiformes</taxon>
        <taxon>Goodeidae</taxon>
        <taxon>Ameca</taxon>
    </lineage>
</organism>
<accession>A0ABV0YEP0</accession>
<proteinExistence type="predicted"/>
<evidence type="ECO:0000313" key="2">
    <source>
        <dbReference type="Proteomes" id="UP001469553"/>
    </source>
</evidence>
<sequence length="114" mass="12967">MKWFEKILLKYIKDAITAGLDNLYGGNLLPKIQSTYFQFESRISFCLRSKLLLSFKYSLFSLKSLFLRSDLMRLALIISPACFILHAHKLALCSDQNCSQVSSLLANSFCSLSD</sequence>
<dbReference type="EMBL" id="JAHRIP010029916">
    <property type="protein sequence ID" value="MEQ2292181.1"/>
    <property type="molecule type" value="Genomic_DNA"/>
</dbReference>
<name>A0ABV0YEP0_9TELE</name>
<protein>
    <submittedName>
        <fullName evidence="1">Uncharacterized protein</fullName>
    </submittedName>
</protein>
<comment type="caution">
    <text evidence="1">The sequence shown here is derived from an EMBL/GenBank/DDBJ whole genome shotgun (WGS) entry which is preliminary data.</text>
</comment>
<reference evidence="1 2" key="1">
    <citation type="submission" date="2021-06" db="EMBL/GenBank/DDBJ databases">
        <authorList>
            <person name="Palmer J.M."/>
        </authorList>
    </citation>
    <scope>NUCLEOTIDE SEQUENCE [LARGE SCALE GENOMIC DNA]</scope>
    <source>
        <strain evidence="1 2">AS_MEX2019</strain>
        <tissue evidence="1">Muscle</tissue>
    </source>
</reference>
<keyword evidence="2" id="KW-1185">Reference proteome</keyword>